<accession>A0ABT5L4D5</accession>
<keyword evidence="1" id="KW-0732">Signal</keyword>
<evidence type="ECO:0000313" key="3">
    <source>
        <dbReference type="Proteomes" id="UP001218788"/>
    </source>
</evidence>
<dbReference type="PANTHER" id="PTHR11803">
    <property type="entry name" value="2-IMINOBUTANOATE/2-IMINOPROPANOATE DEAMINASE RIDA"/>
    <property type="match status" value="1"/>
</dbReference>
<dbReference type="InterPro" id="IPR035959">
    <property type="entry name" value="RutC-like_sf"/>
</dbReference>
<name>A0ABT5L4D5_9ALTE</name>
<dbReference type="InterPro" id="IPR006175">
    <property type="entry name" value="YjgF/YER057c/UK114"/>
</dbReference>
<dbReference type="Gene3D" id="3.30.1330.40">
    <property type="entry name" value="RutC-like"/>
    <property type="match status" value="1"/>
</dbReference>
<dbReference type="CDD" id="cd00448">
    <property type="entry name" value="YjgF_YER057c_UK114_family"/>
    <property type="match status" value="1"/>
</dbReference>
<dbReference type="PANTHER" id="PTHR11803:SF39">
    <property type="entry name" value="2-IMINOBUTANOATE_2-IMINOPROPANOATE DEAMINASE"/>
    <property type="match status" value="1"/>
</dbReference>
<dbReference type="Proteomes" id="UP001218788">
    <property type="component" value="Unassembled WGS sequence"/>
</dbReference>
<organism evidence="2 3">
    <name type="scientific">Alteromonas gilva</name>
    <dbReference type="NCBI Taxonomy" id="2987522"/>
    <lineage>
        <taxon>Bacteria</taxon>
        <taxon>Pseudomonadati</taxon>
        <taxon>Pseudomonadota</taxon>
        <taxon>Gammaproteobacteria</taxon>
        <taxon>Alteromonadales</taxon>
        <taxon>Alteromonadaceae</taxon>
        <taxon>Alteromonas/Salinimonas group</taxon>
        <taxon>Alteromonas</taxon>
    </lineage>
</organism>
<gene>
    <name evidence="2" type="ORF">OIK42_14195</name>
</gene>
<feature type="chain" id="PRO_5047216430" evidence="1">
    <location>
        <begin position="24"/>
        <end position="148"/>
    </location>
</feature>
<comment type="caution">
    <text evidence="2">The sequence shown here is derived from an EMBL/GenBank/DDBJ whole genome shotgun (WGS) entry which is preliminary data.</text>
</comment>
<evidence type="ECO:0000256" key="1">
    <source>
        <dbReference type="SAM" id="SignalP"/>
    </source>
</evidence>
<feature type="signal peptide" evidence="1">
    <location>
        <begin position="1"/>
        <end position="23"/>
    </location>
</feature>
<proteinExistence type="predicted"/>
<evidence type="ECO:0000313" key="2">
    <source>
        <dbReference type="EMBL" id="MDC8831905.1"/>
    </source>
</evidence>
<dbReference type="RefSeq" id="WP_273641686.1">
    <property type="nucleotide sequence ID" value="NZ_JAQQXP010000002.1"/>
</dbReference>
<dbReference type="SUPFAM" id="SSF55298">
    <property type="entry name" value="YjgF-like"/>
    <property type="match status" value="1"/>
</dbReference>
<keyword evidence="3" id="KW-1185">Reference proteome</keyword>
<dbReference type="EMBL" id="JAQQXP010000002">
    <property type="protein sequence ID" value="MDC8831905.1"/>
    <property type="molecule type" value="Genomic_DNA"/>
</dbReference>
<dbReference type="Pfam" id="PF01042">
    <property type="entry name" value="Ribonuc_L-PSP"/>
    <property type="match status" value="1"/>
</dbReference>
<sequence>MKNYICVILTTLCCLVGSFTAQAGNQPVYYPSSGNVPFSKAVKVGDTLYLSGLIGAGKAGLPKEFNAQITQLMDNLQSTLASFDLTTDAVFKCTVMIDDMDRWPDFNNIYIKYFKADRLPARSAFGADGLAMGAIAELECMAYMPGAQ</sequence>
<reference evidence="2 3" key="1">
    <citation type="submission" date="2022-10" db="EMBL/GenBank/DDBJ databases">
        <title>Alteromonas sp. chi3 Genome sequencing.</title>
        <authorList>
            <person name="Park S."/>
        </authorList>
    </citation>
    <scope>NUCLEOTIDE SEQUENCE [LARGE SCALE GENOMIC DNA]</scope>
    <source>
        <strain evidence="3">chi3</strain>
    </source>
</reference>
<protein>
    <submittedName>
        <fullName evidence="2">RidA family protein</fullName>
    </submittedName>
</protein>